<dbReference type="RefSeq" id="WP_075798520.1">
    <property type="nucleotide sequence ID" value="NZ_CP015583.1"/>
</dbReference>
<dbReference type="EMBL" id="CP015583">
    <property type="protein sequence ID" value="APT57696.1"/>
    <property type="molecule type" value="Genomic_DNA"/>
</dbReference>
<evidence type="ECO:0000256" key="1">
    <source>
        <dbReference type="ARBA" id="ARBA00008591"/>
    </source>
</evidence>
<sequence length="218" mass="24421">MLGWFRRMLPREERFFDLFQQHSAAIVVGAVELRAMLRGGEATATHFPAVLAAEDHADAVTREVVQAVRRTFVTPFDRGDIQALISAMDDTLDQMKKAAKTIRFFGMTEFGPEMGRLGDTILRCAELLRDTVPLLSDITNNAARINALCESIRVAEGEADDIHDDGVTELFRRISEEKAPDGAMRFIAVREVFDQLERVVDLFDDAANQVESIVIEHV</sequence>
<reference evidence="3 5" key="2">
    <citation type="journal article" date="2019" name="Microb. Pathog.">
        <title>Comparison of VITEK 2, MALDI-TOF MS, 16S rRNA gene sequencing, and whole-genome sequencing for identification of Roseomonas mucosa.</title>
        <authorList>
            <person name="Rudolph W.W."/>
            <person name="Gunzer F."/>
            <person name="Trauth M."/>
            <person name="Bunk B."/>
            <person name="Bigge R."/>
            <person name="Schrottner P."/>
        </authorList>
    </citation>
    <scope>NUCLEOTIDE SEQUENCE [LARGE SCALE GENOMIC DNA]</scope>
    <source>
        <strain evidence="3 5">DSM 103800</strain>
    </source>
</reference>
<dbReference type="EMBL" id="JAVVDO010000002">
    <property type="protein sequence ID" value="MDT8329761.1"/>
    <property type="molecule type" value="Genomic_DNA"/>
</dbReference>
<reference evidence="2 4" key="1">
    <citation type="submission" date="2016-05" db="EMBL/GenBank/DDBJ databases">
        <title>Complete Genome and Methylome Analysis of Psychrotrophic Bacterial Isolates from Antarctic Lake Untersee.</title>
        <authorList>
            <person name="Fomenkov A."/>
            <person name="Akimov V.N."/>
            <person name="Vasilyeva L.V."/>
            <person name="Andersen D."/>
            <person name="Vincze T."/>
            <person name="Roberts R.J."/>
        </authorList>
    </citation>
    <scope>NUCLEOTIDE SEQUENCE [LARGE SCALE GENOMIC DNA]</scope>
    <source>
        <strain evidence="2 4">U14-5</strain>
    </source>
</reference>
<protein>
    <submittedName>
        <fullName evidence="3">DUF47 family protein</fullName>
    </submittedName>
</protein>
<proteinExistence type="inferred from homology"/>
<dbReference type="Proteomes" id="UP000185494">
    <property type="component" value="Chromosome 1"/>
</dbReference>
<comment type="similarity">
    <text evidence="1">Belongs to the UPF0111 family.</text>
</comment>
<dbReference type="Pfam" id="PF01865">
    <property type="entry name" value="PhoU_div"/>
    <property type="match status" value="1"/>
</dbReference>
<organism evidence="2 4">
    <name type="scientific">Roseomonas gilardii</name>
    <dbReference type="NCBI Taxonomy" id="257708"/>
    <lineage>
        <taxon>Bacteria</taxon>
        <taxon>Pseudomonadati</taxon>
        <taxon>Pseudomonadota</taxon>
        <taxon>Alphaproteobacteria</taxon>
        <taxon>Acetobacterales</taxon>
        <taxon>Roseomonadaceae</taxon>
        <taxon>Roseomonas</taxon>
    </lineage>
</organism>
<evidence type="ECO:0000313" key="5">
    <source>
        <dbReference type="Proteomes" id="UP001258945"/>
    </source>
</evidence>
<dbReference type="Proteomes" id="UP001258945">
    <property type="component" value="Unassembled WGS sequence"/>
</dbReference>
<dbReference type="InterPro" id="IPR038078">
    <property type="entry name" value="PhoU-like_sf"/>
</dbReference>
<dbReference type="STRING" id="257708.RGI145_11855"/>
<dbReference type="PANTHER" id="PTHR37298:SF1">
    <property type="entry name" value="UPF0111 PROTEIN YKAA"/>
    <property type="match status" value="1"/>
</dbReference>
<accession>A0A1L7AFX4</accession>
<dbReference type="eggNOG" id="COG1392">
    <property type="taxonomic scope" value="Bacteria"/>
</dbReference>
<keyword evidence="5" id="KW-1185">Reference proteome</keyword>
<reference evidence="3" key="3">
    <citation type="submission" date="2023-09" db="EMBL/GenBank/DDBJ databases">
        <authorList>
            <person name="Schober I."/>
            <person name="Bunk B."/>
        </authorList>
    </citation>
    <scope>NUCLEOTIDE SEQUENCE</scope>
    <source>
        <strain evidence="3">DSM 103800</strain>
    </source>
</reference>
<evidence type="ECO:0000313" key="4">
    <source>
        <dbReference type="Proteomes" id="UP000185494"/>
    </source>
</evidence>
<evidence type="ECO:0000313" key="3">
    <source>
        <dbReference type="EMBL" id="MDT8329761.1"/>
    </source>
</evidence>
<dbReference type="AlphaFoldDB" id="A0A1L7AFX4"/>
<gene>
    <name evidence="2" type="ORF">RGI145_11855</name>
    <name evidence="3" type="ORF">RQ831_01775</name>
</gene>
<dbReference type="InterPro" id="IPR052912">
    <property type="entry name" value="UPF0111_domain"/>
</dbReference>
<dbReference type="Gene3D" id="1.20.58.220">
    <property type="entry name" value="Phosphate transport system protein phou homolog 2, domain 2"/>
    <property type="match status" value="1"/>
</dbReference>
<dbReference type="InterPro" id="IPR018445">
    <property type="entry name" value="Put_Phosphate_transp_reg"/>
</dbReference>
<evidence type="ECO:0000313" key="2">
    <source>
        <dbReference type="EMBL" id="APT57696.1"/>
    </source>
</evidence>
<dbReference type="KEGG" id="rgi:RGI145_11855"/>
<name>A0A1L7AFX4_9PROT</name>
<dbReference type="PANTHER" id="PTHR37298">
    <property type="entry name" value="UPF0111 PROTEIN YKAA"/>
    <property type="match status" value="1"/>
</dbReference>